<evidence type="ECO:0000313" key="2">
    <source>
        <dbReference type="Proteomes" id="UP001165960"/>
    </source>
</evidence>
<dbReference type="EMBL" id="QTSX02003249">
    <property type="protein sequence ID" value="KAJ9071375.1"/>
    <property type="molecule type" value="Genomic_DNA"/>
</dbReference>
<dbReference type="Proteomes" id="UP001165960">
    <property type="component" value="Unassembled WGS sequence"/>
</dbReference>
<accession>A0ACC2T9V8</accession>
<gene>
    <name evidence="1" type="primary">CHS7_21</name>
    <name evidence="1" type="ORF">DSO57_1037557</name>
</gene>
<organism evidence="1 2">
    <name type="scientific">Entomophthora muscae</name>
    <dbReference type="NCBI Taxonomy" id="34485"/>
    <lineage>
        <taxon>Eukaryota</taxon>
        <taxon>Fungi</taxon>
        <taxon>Fungi incertae sedis</taxon>
        <taxon>Zoopagomycota</taxon>
        <taxon>Entomophthoromycotina</taxon>
        <taxon>Entomophthoromycetes</taxon>
        <taxon>Entomophthorales</taxon>
        <taxon>Entomophthoraceae</taxon>
        <taxon>Entomophthora</taxon>
    </lineage>
</organism>
<comment type="caution">
    <text evidence="1">The sequence shown here is derived from an EMBL/GenBank/DDBJ whole genome shotgun (WGS) entry which is preliminary data.</text>
</comment>
<evidence type="ECO:0000313" key="1">
    <source>
        <dbReference type="EMBL" id="KAJ9071375.1"/>
    </source>
</evidence>
<sequence length="348" mass="39795">MKIGSYSGLCKEAPLSICPLLGGPFGLPSKCYGKGYKVGSVYIFEVPTFIIYLVSWLMIGIMISNIRQKANGIGQKEFITFFYIYFVHLILEALTVSNIIPTASDAYLVKTHVSSNNQKYIASFHYGSSVTLTWCLFLNSFVIYQFLAAGEKKSVWGMRFSSLAVFVFGTFLAISTFKSWLGLSPLNPTLLWWLHIVFPNVFVVTFFITQVTFVYFRLDNKWPIGDLINSYLFYVISQVLISSLSSTLCEASRHYLDGHFFQALSLLCSVMMLYKYWDSINYDDMEFTIDPIRKDQLPGPPRTSDGEILNFESDESSEEDHEEIIDKKNPRPKRRSRILMSKSIFCPQ</sequence>
<protein>
    <submittedName>
        <fullName evidence="1">Chitin synthase, class 7</fullName>
    </submittedName>
</protein>
<reference evidence="1" key="1">
    <citation type="submission" date="2022-04" db="EMBL/GenBank/DDBJ databases">
        <title>Genome of the entomopathogenic fungus Entomophthora muscae.</title>
        <authorList>
            <person name="Elya C."/>
            <person name="Lovett B.R."/>
            <person name="Lee E."/>
            <person name="Macias A.M."/>
            <person name="Hajek A.E."/>
            <person name="De Bivort B.L."/>
            <person name="Kasson M.T."/>
            <person name="De Fine Licht H.H."/>
            <person name="Stajich J.E."/>
        </authorList>
    </citation>
    <scope>NUCLEOTIDE SEQUENCE</scope>
    <source>
        <strain evidence="1">Berkeley</strain>
    </source>
</reference>
<proteinExistence type="predicted"/>
<name>A0ACC2T9V8_9FUNG</name>
<keyword evidence="2" id="KW-1185">Reference proteome</keyword>